<dbReference type="EC" id="2.6.1.-" evidence="6"/>
<dbReference type="AlphaFoldDB" id="A0A0G1IUS3"/>
<dbReference type="GO" id="GO:0008483">
    <property type="term" value="F:transaminase activity"/>
    <property type="evidence" value="ECO:0007669"/>
    <property type="project" value="UniProtKB-KW"/>
</dbReference>
<dbReference type="GO" id="GO:0030170">
    <property type="term" value="F:pyridoxal phosphate binding"/>
    <property type="evidence" value="ECO:0007669"/>
    <property type="project" value="InterPro"/>
</dbReference>
<feature type="domain" description="Aminotransferase class I/classII large" evidence="8">
    <location>
        <begin position="8"/>
        <end position="335"/>
    </location>
</feature>
<dbReference type="InterPro" id="IPR015424">
    <property type="entry name" value="PyrdxlP-dep_Trfase"/>
</dbReference>
<dbReference type="Proteomes" id="UP000034652">
    <property type="component" value="Unassembled WGS sequence"/>
</dbReference>
<feature type="region of interest" description="Disordered" evidence="7">
    <location>
        <begin position="1"/>
        <end position="20"/>
    </location>
</feature>
<evidence type="ECO:0000256" key="4">
    <source>
        <dbReference type="ARBA" id="ARBA00022679"/>
    </source>
</evidence>
<dbReference type="InterPro" id="IPR050596">
    <property type="entry name" value="AspAT/PAT-like"/>
</dbReference>
<dbReference type="EMBL" id="LCIV01000010">
    <property type="protein sequence ID" value="KKT63116.1"/>
    <property type="molecule type" value="Genomic_DNA"/>
</dbReference>
<sequence>MGMEGNGIISFGSGQPDLPPPKEIFRNLENPRLFKYGLIQGDKRLREALAEEYPGAEAKNFVITNGASEALDLVMRALAQEPGSHNILLCQPYYYSYPLIAEFAGLSSIYTQLKEGLIDLDDFQKKIGKVKAVLINSPSNPTGRVEAMETLKAIEALTKKLGVWVISDEVYKDLIYGRENYLIKGRHVITINSFSKTYAMCGLRVGYLYSPDREFIQKVVDMKVHTSMNTNSMGQAMALSAMRAPRSYVKKQVAIWERRRDLIYGGLIKLGFDLWKPEGAFYVFPKIKNVERALGELYYKYKVIVYDGAWFGAPGRIRLSYALDEKKIEEGLRRIKKFLKGKEKWLI</sequence>
<dbReference type="GO" id="GO:0006520">
    <property type="term" value="P:amino acid metabolic process"/>
    <property type="evidence" value="ECO:0007669"/>
    <property type="project" value="InterPro"/>
</dbReference>
<dbReference type="PATRIC" id="fig|1618646.3.peg.622"/>
<evidence type="ECO:0000313" key="9">
    <source>
        <dbReference type="EMBL" id="KKT63116.1"/>
    </source>
</evidence>
<accession>A0A0G1IUS3</accession>
<dbReference type="STRING" id="1618646.UW57_C0010G0005"/>
<dbReference type="InterPro" id="IPR004838">
    <property type="entry name" value="NHTrfase_class1_PyrdxlP-BS"/>
</dbReference>
<dbReference type="InterPro" id="IPR015421">
    <property type="entry name" value="PyrdxlP-dep_Trfase_major"/>
</dbReference>
<comment type="cofactor">
    <cofactor evidence="1 6">
        <name>pyridoxal 5'-phosphate</name>
        <dbReference type="ChEBI" id="CHEBI:597326"/>
    </cofactor>
</comment>
<comment type="similarity">
    <text evidence="2 6">Belongs to the class-I pyridoxal-phosphate-dependent aminotransferase family.</text>
</comment>
<evidence type="ECO:0000259" key="8">
    <source>
        <dbReference type="Pfam" id="PF00155"/>
    </source>
</evidence>
<gene>
    <name evidence="9" type="ORF">UW57_C0010G0005</name>
</gene>
<comment type="caution">
    <text evidence="9">The sequence shown here is derived from an EMBL/GenBank/DDBJ whole genome shotgun (WGS) entry which is preliminary data.</text>
</comment>
<dbReference type="InterPro" id="IPR004839">
    <property type="entry name" value="Aminotransferase_I/II_large"/>
</dbReference>
<dbReference type="SUPFAM" id="SSF53383">
    <property type="entry name" value="PLP-dependent transferases"/>
    <property type="match status" value="1"/>
</dbReference>
<dbReference type="PANTHER" id="PTHR46383:SF1">
    <property type="entry name" value="ASPARTATE AMINOTRANSFERASE"/>
    <property type="match status" value="1"/>
</dbReference>
<proteinExistence type="inferred from homology"/>
<dbReference type="Pfam" id="PF00155">
    <property type="entry name" value="Aminotran_1_2"/>
    <property type="match status" value="1"/>
</dbReference>
<name>A0A0G1IUS3_9BACT</name>
<evidence type="ECO:0000256" key="2">
    <source>
        <dbReference type="ARBA" id="ARBA00007441"/>
    </source>
</evidence>
<evidence type="ECO:0000313" key="10">
    <source>
        <dbReference type="Proteomes" id="UP000034652"/>
    </source>
</evidence>
<keyword evidence="3 6" id="KW-0032">Aminotransferase</keyword>
<reference evidence="9 10" key="1">
    <citation type="journal article" date="2015" name="Nature">
        <title>rRNA introns, odd ribosomes, and small enigmatic genomes across a large radiation of phyla.</title>
        <authorList>
            <person name="Brown C.T."/>
            <person name="Hug L.A."/>
            <person name="Thomas B.C."/>
            <person name="Sharon I."/>
            <person name="Castelle C.J."/>
            <person name="Singh A."/>
            <person name="Wilkins M.J."/>
            <person name="Williams K.H."/>
            <person name="Banfield J.F."/>
        </authorList>
    </citation>
    <scope>NUCLEOTIDE SEQUENCE [LARGE SCALE GENOMIC DNA]</scope>
</reference>
<evidence type="ECO:0000256" key="7">
    <source>
        <dbReference type="SAM" id="MobiDB-lite"/>
    </source>
</evidence>
<dbReference type="CDD" id="cd00609">
    <property type="entry name" value="AAT_like"/>
    <property type="match status" value="1"/>
</dbReference>
<evidence type="ECO:0000256" key="5">
    <source>
        <dbReference type="ARBA" id="ARBA00022898"/>
    </source>
</evidence>
<dbReference type="Gene3D" id="3.40.640.10">
    <property type="entry name" value="Type I PLP-dependent aspartate aminotransferase-like (Major domain)"/>
    <property type="match status" value="1"/>
</dbReference>
<dbReference type="PROSITE" id="PS00105">
    <property type="entry name" value="AA_TRANSFER_CLASS_1"/>
    <property type="match status" value="1"/>
</dbReference>
<evidence type="ECO:0000256" key="6">
    <source>
        <dbReference type="RuleBase" id="RU000481"/>
    </source>
</evidence>
<evidence type="ECO:0000256" key="3">
    <source>
        <dbReference type="ARBA" id="ARBA00022576"/>
    </source>
</evidence>
<organism evidence="9 10">
    <name type="scientific">Candidatus Giovannonibacteria bacterium GW2011_GWA1_44_29</name>
    <dbReference type="NCBI Taxonomy" id="1618646"/>
    <lineage>
        <taxon>Bacteria</taxon>
        <taxon>Candidatus Giovannoniibacteriota</taxon>
    </lineage>
</organism>
<protein>
    <recommendedName>
        <fullName evidence="6">Aminotransferase</fullName>
        <ecNumber evidence="6">2.6.1.-</ecNumber>
    </recommendedName>
</protein>
<dbReference type="PANTHER" id="PTHR46383">
    <property type="entry name" value="ASPARTATE AMINOTRANSFERASE"/>
    <property type="match status" value="1"/>
</dbReference>
<evidence type="ECO:0000256" key="1">
    <source>
        <dbReference type="ARBA" id="ARBA00001933"/>
    </source>
</evidence>
<keyword evidence="5" id="KW-0663">Pyridoxal phosphate</keyword>
<keyword evidence="4 6" id="KW-0808">Transferase</keyword>